<comment type="caution">
    <text evidence="2">The sequence shown here is derived from an EMBL/GenBank/DDBJ whole genome shotgun (WGS) entry which is preliminary data.</text>
</comment>
<dbReference type="Proteomes" id="UP001596044">
    <property type="component" value="Unassembled WGS sequence"/>
</dbReference>
<gene>
    <name evidence="2" type="ORF">ACFPOG_00535</name>
</gene>
<evidence type="ECO:0000313" key="2">
    <source>
        <dbReference type="EMBL" id="MFC5446738.1"/>
    </source>
</evidence>
<evidence type="ECO:0008006" key="4">
    <source>
        <dbReference type="Google" id="ProtNLM"/>
    </source>
</evidence>
<keyword evidence="3" id="KW-1185">Reference proteome</keyword>
<evidence type="ECO:0000256" key="1">
    <source>
        <dbReference type="SAM" id="Phobius"/>
    </source>
</evidence>
<evidence type="ECO:0000313" key="3">
    <source>
        <dbReference type="Proteomes" id="UP001596044"/>
    </source>
</evidence>
<name>A0ABW0K112_9BACL</name>
<proteinExistence type="predicted"/>
<dbReference type="RefSeq" id="WP_270880563.1">
    <property type="nucleotide sequence ID" value="NZ_JAQFVF010000033.1"/>
</dbReference>
<dbReference type="EMBL" id="JBHSMJ010000004">
    <property type="protein sequence ID" value="MFC5446738.1"/>
    <property type="molecule type" value="Genomic_DNA"/>
</dbReference>
<accession>A0ABW0K112</accession>
<keyword evidence="1" id="KW-0472">Membrane</keyword>
<keyword evidence="1" id="KW-0812">Transmembrane</keyword>
<organism evidence="2 3">
    <name type="scientific">Paenibacillus aestuarii</name>
    <dbReference type="NCBI Taxonomy" id="516965"/>
    <lineage>
        <taxon>Bacteria</taxon>
        <taxon>Bacillati</taxon>
        <taxon>Bacillota</taxon>
        <taxon>Bacilli</taxon>
        <taxon>Bacillales</taxon>
        <taxon>Paenibacillaceae</taxon>
        <taxon>Paenibacillus</taxon>
    </lineage>
</organism>
<feature type="transmembrane region" description="Helical" evidence="1">
    <location>
        <begin position="74"/>
        <end position="95"/>
    </location>
</feature>
<protein>
    <recommendedName>
        <fullName evidence="4">Sporulation protein YjcZ</fullName>
    </recommendedName>
</protein>
<keyword evidence="1" id="KW-1133">Transmembrane helix</keyword>
<sequence length="101" mass="10684">MEVKPGYVAPGYQPMPMPAPMPMPMPMPMPAPMPVAQAPAHNDIHLHASYQQTQIVFPKPAHVSHAAPVAVAPYSSAGSILVLFILLVIITRGFIGGGCKC</sequence>
<reference evidence="3" key="1">
    <citation type="journal article" date="2019" name="Int. J. Syst. Evol. Microbiol.">
        <title>The Global Catalogue of Microorganisms (GCM) 10K type strain sequencing project: providing services to taxonomists for standard genome sequencing and annotation.</title>
        <authorList>
            <consortium name="The Broad Institute Genomics Platform"/>
            <consortium name="The Broad Institute Genome Sequencing Center for Infectious Disease"/>
            <person name="Wu L."/>
            <person name="Ma J."/>
        </authorList>
    </citation>
    <scope>NUCLEOTIDE SEQUENCE [LARGE SCALE GENOMIC DNA]</scope>
    <source>
        <strain evidence="3">KACC 11904</strain>
    </source>
</reference>